<evidence type="ECO:0000313" key="8">
    <source>
        <dbReference type="EMBL" id="GAA2120383.1"/>
    </source>
</evidence>
<dbReference type="InterPro" id="IPR027469">
    <property type="entry name" value="Cation_efflux_TMD_sf"/>
</dbReference>
<dbReference type="EMBL" id="BAAAQA010000023">
    <property type="protein sequence ID" value="GAA2120383.1"/>
    <property type="molecule type" value="Genomic_DNA"/>
</dbReference>
<keyword evidence="5 6" id="KW-0472">Membrane</keyword>
<feature type="transmembrane region" description="Helical" evidence="6">
    <location>
        <begin position="60"/>
        <end position="76"/>
    </location>
</feature>
<feature type="transmembrane region" description="Helical" evidence="6">
    <location>
        <begin position="183"/>
        <end position="203"/>
    </location>
</feature>
<dbReference type="RefSeq" id="WP_344225097.1">
    <property type="nucleotide sequence ID" value="NZ_BAAAQA010000023.1"/>
</dbReference>
<comment type="subcellular location">
    <subcellularLocation>
        <location evidence="1">Membrane</location>
        <topology evidence="1">Multi-pass membrane protein</topology>
    </subcellularLocation>
</comment>
<accession>A0ABN2Y501</accession>
<dbReference type="InterPro" id="IPR050291">
    <property type="entry name" value="CDF_Transporter"/>
</dbReference>
<protein>
    <submittedName>
        <fullName evidence="8">Cation transporter</fullName>
    </submittedName>
</protein>
<evidence type="ECO:0000256" key="2">
    <source>
        <dbReference type="ARBA" id="ARBA00022448"/>
    </source>
</evidence>
<feature type="transmembrane region" description="Helical" evidence="6">
    <location>
        <begin position="29"/>
        <end position="48"/>
    </location>
</feature>
<dbReference type="SUPFAM" id="SSF161111">
    <property type="entry name" value="Cation efflux protein transmembrane domain-like"/>
    <property type="match status" value="1"/>
</dbReference>
<keyword evidence="2" id="KW-0813">Transport</keyword>
<evidence type="ECO:0000256" key="6">
    <source>
        <dbReference type="SAM" id="Phobius"/>
    </source>
</evidence>
<proteinExistence type="predicted"/>
<dbReference type="Pfam" id="PF01545">
    <property type="entry name" value="Cation_efflux"/>
    <property type="match status" value="1"/>
</dbReference>
<organism evidence="8 9">
    <name type="scientific">Kocuria atrinae</name>
    <dbReference type="NCBI Taxonomy" id="592377"/>
    <lineage>
        <taxon>Bacteria</taxon>
        <taxon>Bacillati</taxon>
        <taxon>Actinomycetota</taxon>
        <taxon>Actinomycetes</taxon>
        <taxon>Micrococcales</taxon>
        <taxon>Micrococcaceae</taxon>
        <taxon>Kocuria</taxon>
    </lineage>
</organism>
<evidence type="ECO:0000256" key="1">
    <source>
        <dbReference type="ARBA" id="ARBA00004141"/>
    </source>
</evidence>
<evidence type="ECO:0000256" key="4">
    <source>
        <dbReference type="ARBA" id="ARBA00022989"/>
    </source>
</evidence>
<evidence type="ECO:0000256" key="3">
    <source>
        <dbReference type="ARBA" id="ARBA00022692"/>
    </source>
</evidence>
<evidence type="ECO:0000259" key="7">
    <source>
        <dbReference type="Pfam" id="PF01545"/>
    </source>
</evidence>
<dbReference type="InterPro" id="IPR058533">
    <property type="entry name" value="Cation_efflux_TM"/>
</dbReference>
<dbReference type="PANTHER" id="PTHR43840:SF15">
    <property type="entry name" value="MITOCHONDRIAL METAL TRANSPORTER 1-RELATED"/>
    <property type="match status" value="1"/>
</dbReference>
<feature type="domain" description="Cation efflux protein transmembrane" evidence="7">
    <location>
        <begin position="37"/>
        <end position="231"/>
    </location>
</feature>
<sequence length="325" mass="35420">MKRMESPADDEHLPDEISRAMKKAVRLEWTTLGVLSVTVVLVFLVMGNSQAMKTAWVEDMLSLVPPIAFLIGVRVTRKPANAKHPFGYHRAIGIAHLVAGTALLVMGGYMIVDSAIKLITVEHPTIGGIDLFGHTIWLGWLMILVLLVTGIPPVILGHMKLKLAEPLHNKVLYADADMNKADWMTSLAAIVGIAGIGLGLWWADAAAAIVIATSIVKDGVSNLSAAVSGLMDGRPTTVDNKKPHPLLNHAQEFLQNLDWVRAANVRLRDEGQVFQIEGFVIPTSLELATPERLEAAENALFEQDWKIRDVVIAPVTHLPNVVESE</sequence>
<keyword evidence="3 6" id="KW-0812">Transmembrane</keyword>
<dbReference type="Proteomes" id="UP001500166">
    <property type="component" value="Unassembled WGS sequence"/>
</dbReference>
<keyword evidence="4 6" id="KW-1133">Transmembrane helix</keyword>
<dbReference type="Gene3D" id="1.20.1510.10">
    <property type="entry name" value="Cation efflux protein transmembrane domain"/>
    <property type="match status" value="1"/>
</dbReference>
<comment type="caution">
    <text evidence="8">The sequence shown here is derived from an EMBL/GenBank/DDBJ whole genome shotgun (WGS) entry which is preliminary data.</text>
</comment>
<feature type="transmembrane region" description="Helical" evidence="6">
    <location>
        <begin position="131"/>
        <end position="156"/>
    </location>
</feature>
<name>A0ABN2Y501_9MICC</name>
<feature type="transmembrane region" description="Helical" evidence="6">
    <location>
        <begin position="88"/>
        <end position="111"/>
    </location>
</feature>
<dbReference type="PANTHER" id="PTHR43840">
    <property type="entry name" value="MITOCHONDRIAL METAL TRANSPORTER 1-RELATED"/>
    <property type="match status" value="1"/>
</dbReference>
<reference evidence="8 9" key="1">
    <citation type="journal article" date="2019" name="Int. J. Syst. Evol. Microbiol.">
        <title>The Global Catalogue of Microorganisms (GCM) 10K type strain sequencing project: providing services to taxonomists for standard genome sequencing and annotation.</title>
        <authorList>
            <consortium name="The Broad Institute Genomics Platform"/>
            <consortium name="The Broad Institute Genome Sequencing Center for Infectious Disease"/>
            <person name="Wu L."/>
            <person name="Ma J."/>
        </authorList>
    </citation>
    <scope>NUCLEOTIDE SEQUENCE [LARGE SCALE GENOMIC DNA]</scope>
    <source>
        <strain evidence="8 9">JCM 15914</strain>
    </source>
</reference>
<evidence type="ECO:0000313" key="9">
    <source>
        <dbReference type="Proteomes" id="UP001500166"/>
    </source>
</evidence>
<gene>
    <name evidence="8" type="ORF">GCM10009824_22020</name>
</gene>
<evidence type="ECO:0000256" key="5">
    <source>
        <dbReference type="ARBA" id="ARBA00023136"/>
    </source>
</evidence>
<keyword evidence="9" id="KW-1185">Reference proteome</keyword>